<evidence type="ECO:0000313" key="2">
    <source>
        <dbReference type="Proteomes" id="UP001057402"/>
    </source>
</evidence>
<dbReference type="Proteomes" id="UP001057402">
    <property type="component" value="Chromosome 5"/>
</dbReference>
<name>A0ACB9QTJ1_9MYRT</name>
<proteinExistence type="predicted"/>
<evidence type="ECO:0000313" key="1">
    <source>
        <dbReference type="EMBL" id="KAI4369563.1"/>
    </source>
</evidence>
<comment type="caution">
    <text evidence="1">The sequence shown here is derived from an EMBL/GenBank/DDBJ whole genome shotgun (WGS) entry which is preliminary data.</text>
</comment>
<gene>
    <name evidence="1" type="ORF">MLD38_017989</name>
</gene>
<sequence length="253" mass="27739">MDSIPTELDYFTEMSKLRSESTVVSFVEDDSRCALVLASTTFHPQGGGQPADTGFIEVADSGAKFVVEDVRSRDGIVFHYCFIENVTGDCRLEFSKGKEVRLQVDKARRQLNSRLHSAGHLIDACLKNVGLGHLEPGKGYHFPDGPFVEYKGVIPQNELQSKQMELEIEVNKIISRGGHVAVAILSYEEASKQCGGSLPHYIAKDSTPRIVTVGNHSCPCGGTHVIDLKELISIKVTQIRVKKGMTKVSYTVG</sequence>
<protein>
    <submittedName>
        <fullName evidence="1">Uncharacterized protein</fullName>
    </submittedName>
</protein>
<keyword evidence="2" id="KW-1185">Reference proteome</keyword>
<accession>A0ACB9QTJ1</accession>
<dbReference type="EMBL" id="CM042884">
    <property type="protein sequence ID" value="KAI4369563.1"/>
    <property type="molecule type" value="Genomic_DNA"/>
</dbReference>
<organism evidence="1 2">
    <name type="scientific">Melastoma candidum</name>
    <dbReference type="NCBI Taxonomy" id="119954"/>
    <lineage>
        <taxon>Eukaryota</taxon>
        <taxon>Viridiplantae</taxon>
        <taxon>Streptophyta</taxon>
        <taxon>Embryophyta</taxon>
        <taxon>Tracheophyta</taxon>
        <taxon>Spermatophyta</taxon>
        <taxon>Magnoliopsida</taxon>
        <taxon>eudicotyledons</taxon>
        <taxon>Gunneridae</taxon>
        <taxon>Pentapetalae</taxon>
        <taxon>rosids</taxon>
        <taxon>malvids</taxon>
        <taxon>Myrtales</taxon>
        <taxon>Melastomataceae</taxon>
        <taxon>Melastomatoideae</taxon>
        <taxon>Melastomateae</taxon>
        <taxon>Melastoma</taxon>
    </lineage>
</organism>
<reference evidence="2" key="1">
    <citation type="journal article" date="2023" name="Front. Plant Sci.">
        <title>Chromosomal-level genome assembly of Melastoma candidum provides insights into trichome evolution.</title>
        <authorList>
            <person name="Zhong Y."/>
            <person name="Wu W."/>
            <person name="Sun C."/>
            <person name="Zou P."/>
            <person name="Liu Y."/>
            <person name="Dai S."/>
            <person name="Zhou R."/>
        </authorList>
    </citation>
    <scope>NUCLEOTIDE SEQUENCE [LARGE SCALE GENOMIC DNA]</scope>
</reference>